<dbReference type="Gene3D" id="2.40.160.130">
    <property type="entry name" value="Capsule assembly protein Wzi"/>
    <property type="match status" value="1"/>
</dbReference>
<dbReference type="InterPro" id="IPR038636">
    <property type="entry name" value="Wzi_sf"/>
</dbReference>
<organism evidence="1 2">
    <name type="scientific">Candidatus Thermochlorobacter aerophilus</name>
    <dbReference type="NCBI Taxonomy" id="1868324"/>
    <lineage>
        <taxon>Bacteria</taxon>
        <taxon>Pseudomonadati</taxon>
        <taxon>Chlorobiota</taxon>
        <taxon>Chlorobiia</taxon>
        <taxon>Chlorobiales</taxon>
        <taxon>Candidatus Thermochlorobacteriaceae</taxon>
        <taxon>Candidatus Thermochlorobacter</taxon>
    </lineage>
</organism>
<sequence>MPRLLGFLLLTLLCFAARLLYAQQDNIPLNATFHAVDIYEYLKEMRVKKITSFFHDDNLPLSRLEVIRLLREIAAKENELSDTERKLLRRFQITFDESFQNSETFSNLIQYDRPFDERAAEIFSDKEKNFFFYKRDSTSVFTELLLGGYNVLRLEPRPNVSAFVYDAAFRFRVTLFGQLGTMLSFTQGMNPGSRDLVLAARPDLRTNFKLIEGNIQPEEFPNYTLSEGYVRFYTEPTADLNLAFQIGREPIRYGFGYGNRLLVSGSGPVFDFFKINANYGIFHYSMVHVSTVGNFSFNRDERFTKFFAMHKLKVSVPNWFSATFGDVMVYSGRGLELAYLNPIVFYKFLEQDVLQDRDNSLIFVDVQTHFFKNLEFQGTFVMDEALSFQFFSPNEFVTDKYAFQVGMFWYEAFWIQNFSAVVEYTYIRPFFYSHVDPRNAFTASGLPVGNPIGPNADELYVRLSYNVLENLRLNFEFRSIRRGENIYDEQGRLVKNVGGDIGLTHGPDIPLRRAAPFLDGERFNDFIFTASLRYEPLKNYVFELRYSYQVEQQVSLGLSRPFSFGFLRFTAEY</sequence>
<dbReference type="InterPro" id="IPR026950">
    <property type="entry name" value="Caps_assemb_Wzi"/>
</dbReference>
<dbReference type="Pfam" id="PF14052">
    <property type="entry name" value="Caps_assemb_Wzi"/>
    <property type="match status" value="1"/>
</dbReference>
<accession>A0A395M0R4</accession>
<evidence type="ECO:0000313" key="2">
    <source>
        <dbReference type="Proteomes" id="UP000266389"/>
    </source>
</evidence>
<reference evidence="1 2" key="1">
    <citation type="journal article" date="2011" name="ISME J.">
        <title>Community ecology of hot spring cyanobacterial mats: predominant populations and their functional potential.</title>
        <authorList>
            <person name="Klatt C.G."/>
            <person name="Wood J.M."/>
            <person name="Rusch D.B."/>
            <person name="Bateson M.M."/>
            <person name="Hamamura N."/>
            <person name="Heidelberg J.F."/>
            <person name="Grossman A.R."/>
            <person name="Bhaya D."/>
            <person name="Cohan F.M."/>
            <person name="Kuhl M."/>
            <person name="Bryant D.A."/>
            <person name="Ward D.M."/>
        </authorList>
    </citation>
    <scope>NUCLEOTIDE SEQUENCE [LARGE SCALE GENOMIC DNA]</scope>
    <source>
        <strain evidence="1">OS</strain>
    </source>
</reference>
<evidence type="ECO:0008006" key="3">
    <source>
        <dbReference type="Google" id="ProtNLM"/>
    </source>
</evidence>
<dbReference type="Proteomes" id="UP000266389">
    <property type="component" value="Unassembled WGS sequence"/>
</dbReference>
<dbReference type="EMBL" id="PHFL01000039">
    <property type="protein sequence ID" value="RFM24375.1"/>
    <property type="molecule type" value="Genomic_DNA"/>
</dbReference>
<comment type="caution">
    <text evidence="1">The sequence shown here is derived from an EMBL/GenBank/DDBJ whole genome shotgun (WGS) entry which is preliminary data.</text>
</comment>
<proteinExistence type="predicted"/>
<gene>
    <name evidence="1" type="ORF">D0433_05120</name>
</gene>
<protein>
    <recommendedName>
        <fullName evidence="3">Capsule assembly Wzi family protein</fullName>
    </recommendedName>
</protein>
<name>A0A395M0R4_9BACT</name>
<dbReference type="AlphaFoldDB" id="A0A395M0R4"/>
<evidence type="ECO:0000313" key="1">
    <source>
        <dbReference type="EMBL" id="RFM24375.1"/>
    </source>
</evidence>